<proteinExistence type="predicted"/>
<accession>A0A5M8PCI8</accession>
<evidence type="ECO:0000313" key="1">
    <source>
        <dbReference type="EMBL" id="KAA6406482.1"/>
    </source>
</evidence>
<dbReference type="Proteomes" id="UP000324767">
    <property type="component" value="Unassembled WGS sequence"/>
</dbReference>
<reference evidence="1 2" key="1">
    <citation type="submission" date="2019-09" db="EMBL/GenBank/DDBJ databases">
        <title>The hologenome of the rock-dwelling lichen Lasallia pustulata.</title>
        <authorList>
            <person name="Greshake Tzovaras B."/>
            <person name="Segers F."/>
            <person name="Bicker A."/>
            <person name="Dal Grande F."/>
            <person name="Otte J."/>
            <person name="Hankeln T."/>
            <person name="Schmitt I."/>
            <person name="Ebersberger I."/>
        </authorList>
    </citation>
    <scope>NUCLEOTIDE SEQUENCE [LARGE SCALE GENOMIC DNA]</scope>
    <source>
        <strain evidence="1">A1-1</strain>
    </source>
</reference>
<gene>
    <name evidence="1" type="ORF">FRX48_09753</name>
</gene>
<dbReference type="EMBL" id="VXIT01000027">
    <property type="protein sequence ID" value="KAA6406482.1"/>
    <property type="molecule type" value="Genomic_DNA"/>
</dbReference>
<organism evidence="1 2">
    <name type="scientific">Lasallia pustulata</name>
    <dbReference type="NCBI Taxonomy" id="136370"/>
    <lineage>
        <taxon>Eukaryota</taxon>
        <taxon>Fungi</taxon>
        <taxon>Dikarya</taxon>
        <taxon>Ascomycota</taxon>
        <taxon>Pezizomycotina</taxon>
        <taxon>Lecanoromycetes</taxon>
        <taxon>OSLEUM clade</taxon>
        <taxon>Umbilicariomycetidae</taxon>
        <taxon>Umbilicariales</taxon>
        <taxon>Umbilicariaceae</taxon>
        <taxon>Lasallia</taxon>
    </lineage>
</organism>
<comment type="caution">
    <text evidence="1">The sequence shown here is derived from an EMBL/GenBank/DDBJ whole genome shotgun (WGS) entry which is preliminary data.</text>
</comment>
<sequence length="180" mass="20251">MQSSLQETRLPEGTRCRPAFLLGPFLRTAQDIAREHSSATGLAAVKEDRSLEEVVDAIKGGFNRRGNTRWLLIYNKLRQPKTSRELITCRPPTSNSICLALNMGRWLSQGRRSLKTFKTADEFSHISQVDLIRCKDSYRMPIRCGWRLFDKPASDARKIAECLDGLSLALAPTGAYLGRP</sequence>
<evidence type="ECO:0000313" key="2">
    <source>
        <dbReference type="Proteomes" id="UP000324767"/>
    </source>
</evidence>
<name>A0A5M8PCI8_9LECA</name>
<dbReference type="AlphaFoldDB" id="A0A5M8PCI8"/>
<protein>
    <submittedName>
        <fullName evidence="1">Uncharacterized protein</fullName>
    </submittedName>
</protein>